<evidence type="ECO:0000313" key="2">
    <source>
        <dbReference type="EMBL" id="HIU60297.1"/>
    </source>
</evidence>
<dbReference type="EMBL" id="DVNF01000082">
    <property type="protein sequence ID" value="HIU60297.1"/>
    <property type="molecule type" value="Genomic_DNA"/>
</dbReference>
<gene>
    <name evidence="2" type="ORF">IAB05_02770</name>
</gene>
<evidence type="ECO:0000256" key="1">
    <source>
        <dbReference type="SAM" id="Phobius"/>
    </source>
</evidence>
<keyword evidence="1" id="KW-0812">Transmembrane</keyword>
<keyword evidence="1" id="KW-1133">Transmembrane helix</keyword>
<comment type="caution">
    <text evidence="2">The sequence shown here is derived from an EMBL/GenBank/DDBJ whole genome shotgun (WGS) entry which is preliminary data.</text>
</comment>
<sequence>MDKLKIAVFGVISVLIICALCICGIGTSVTVAYAETSARVLYSGTPLTDGNGAVIAELSADTVVEITGTETEAGYPVTAGEQSGYIRKEYLYFAANGIDELKVASVKVLADGVGRKVELKIAPSPDAESVATLSDGVRLDVTECGSEDYYRILNSDYPYYILKENVTTSLTRNQRVAVIIIAVAAVAAAVSFGMIYLYRNRERFKNKR</sequence>
<evidence type="ECO:0000313" key="3">
    <source>
        <dbReference type="Proteomes" id="UP000824094"/>
    </source>
</evidence>
<proteinExistence type="predicted"/>
<reference evidence="2" key="2">
    <citation type="journal article" date="2021" name="PeerJ">
        <title>Extensive microbial diversity within the chicken gut microbiome revealed by metagenomics and culture.</title>
        <authorList>
            <person name="Gilroy R."/>
            <person name="Ravi A."/>
            <person name="Getino M."/>
            <person name="Pursley I."/>
            <person name="Horton D.L."/>
            <person name="Alikhan N.F."/>
            <person name="Baker D."/>
            <person name="Gharbi K."/>
            <person name="Hall N."/>
            <person name="Watson M."/>
            <person name="Adriaenssens E.M."/>
            <person name="Foster-Nyarko E."/>
            <person name="Jarju S."/>
            <person name="Secka A."/>
            <person name="Antonio M."/>
            <person name="Oren A."/>
            <person name="Chaudhuri R.R."/>
            <person name="La Ragione R."/>
            <person name="Hildebrand F."/>
            <person name="Pallen M.J."/>
        </authorList>
    </citation>
    <scope>NUCLEOTIDE SEQUENCE</scope>
    <source>
        <strain evidence="2">18911</strain>
    </source>
</reference>
<keyword evidence="1" id="KW-0472">Membrane</keyword>
<accession>A0A9D1MHN6</accession>
<name>A0A9D1MHN6_9FIRM</name>
<feature type="transmembrane region" description="Helical" evidence="1">
    <location>
        <begin position="176"/>
        <end position="198"/>
    </location>
</feature>
<dbReference type="AlphaFoldDB" id="A0A9D1MHN6"/>
<dbReference type="Proteomes" id="UP000824094">
    <property type="component" value="Unassembled WGS sequence"/>
</dbReference>
<protein>
    <submittedName>
        <fullName evidence="2">Uncharacterized protein</fullName>
    </submittedName>
</protein>
<organism evidence="2 3">
    <name type="scientific">Candidatus Stercoripulliclostridium merdigallinarum</name>
    <dbReference type="NCBI Taxonomy" id="2840951"/>
    <lineage>
        <taxon>Bacteria</taxon>
        <taxon>Bacillati</taxon>
        <taxon>Bacillota</taxon>
        <taxon>Clostridia</taxon>
        <taxon>Eubacteriales</taxon>
        <taxon>Candidatus Stercoripulliclostridium</taxon>
    </lineage>
</organism>
<reference evidence="2" key="1">
    <citation type="submission" date="2020-10" db="EMBL/GenBank/DDBJ databases">
        <authorList>
            <person name="Gilroy R."/>
        </authorList>
    </citation>
    <scope>NUCLEOTIDE SEQUENCE</scope>
    <source>
        <strain evidence="2">18911</strain>
    </source>
</reference>